<proteinExistence type="predicted"/>
<evidence type="ECO:0000313" key="3">
    <source>
        <dbReference type="Proteomes" id="UP000306509"/>
    </source>
</evidence>
<dbReference type="Proteomes" id="UP000306509">
    <property type="component" value="Unassembled WGS sequence"/>
</dbReference>
<dbReference type="EMBL" id="QGQD01000079">
    <property type="protein sequence ID" value="TLC98887.1"/>
    <property type="molecule type" value="Genomic_DNA"/>
</dbReference>
<dbReference type="PANTHER" id="PTHR41786">
    <property type="entry name" value="MOTILITY ACCESSORY FACTOR MAF"/>
    <property type="match status" value="1"/>
</dbReference>
<gene>
    <name evidence="2" type="ORF">DSM106044_04217</name>
</gene>
<dbReference type="AlphaFoldDB" id="A0A4V6YR21"/>
<dbReference type="STRING" id="180332.GCA_000797495_02709"/>
<accession>A0A4V6YR21</accession>
<evidence type="ECO:0000313" key="2">
    <source>
        <dbReference type="EMBL" id="TLC98887.1"/>
    </source>
</evidence>
<dbReference type="Pfam" id="PF01973">
    <property type="entry name" value="MptE-like"/>
    <property type="match status" value="1"/>
</dbReference>
<dbReference type="OrthoDB" id="344900at2"/>
<dbReference type="InterPro" id="IPR036715">
    <property type="entry name" value="A-2_3-sialylTrfase_sf"/>
</dbReference>
<keyword evidence="3" id="KW-1185">Reference proteome</keyword>
<dbReference type="Gene3D" id="3.90.1480.10">
    <property type="entry name" value="Alpha-2,3-sialyltransferase"/>
    <property type="match status" value="1"/>
</dbReference>
<sequence>MGFAEKLKVGIGWRVKKIIRFIKKGFRRIKKLIKLVFKKTKEGYFRLSGVFRGRGICLLANSKRLKSYKDKHQGERCFLVGNGPSLTSSDLDLIKDETTIGCNMVYKIFDQTEWRPTYHCLIDVMFAKNLSEEIADNVEAPFFVNLTAYHYMKKRPKDSTYVYNVAKEPYKISNNFLSYYVPSGATVMSFMIELAIYMGFKEIYLIGVDCTSSLAKDSHFIKDYLSDDMKQMDVKRIENRLKAQDLTKEEVSEYYRQKAIFAYNKLNDFANERDVKIYNATRGGALESFERVNLSDILGGVNA</sequence>
<dbReference type="RefSeq" id="WP_027296783.1">
    <property type="nucleotide sequence ID" value="NZ_CABMJZ010000073.1"/>
</dbReference>
<comment type="caution">
    <text evidence="2">The sequence shown here is derived from an EMBL/GenBank/DDBJ whole genome shotgun (WGS) entry which is preliminary data.</text>
</comment>
<name>A0A4V6YR21_9FIRM</name>
<evidence type="ECO:0000259" key="1">
    <source>
        <dbReference type="Pfam" id="PF01973"/>
    </source>
</evidence>
<dbReference type="PANTHER" id="PTHR41786:SF1">
    <property type="entry name" value="6-HYDROXYMETHYLPTERIN DIPHOSPHOKINASE MPTE-LIKE DOMAIN-CONTAINING PROTEIN"/>
    <property type="match status" value="1"/>
</dbReference>
<dbReference type="SUPFAM" id="SSF102414">
    <property type="entry name" value="Alpha-2,3/8-sialyltransferase CstII"/>
    <property type="match status" value="1"/>
</dbReference>
<organism evidence="2 3">
    <name type="scientific">Robinsoniella peoriensis</name>
    <dbReference type="NCBI Taxonomy" id="180332"/>
    <lineage>
        <taxon>Bacteria</taxon>
        <taxon>Bacillati</taxon>
        <taxon>Bacillota</taxon>
        <taxon>Clostridia</taxon>
        <taxon>Lachnospirales</taxon>
        <taxon>Lachnospiraceae</taxon>
        <taxon>Robinsoniella</taxon>
    </lineage>
</organism>
<dbReference type="InterPro" id="IPR002826">
    <property type="entry name" value="MptE-like"/>
</dbReference>
<reference evidence="2 3" key="1">
    <citation type="journal article" date="2019" name="Anaerobe">
        <title>Detection of Robinsoniella peoriensis in multiple bone samples of a trauma patient.</title>
        <authorList>
            <person name="Schrottner P."/>
            <person name="Hartwich K."/>
            <person name="Bunk B."/>
            <person name="Schober I."/>
            <person name="Helbig S."/>
            <person name="Rudolph W.W."/>
            <person name="Gunzer F."/>
        </authorList>
    </citation>
    <scope>NUCLEOTIDE SEQUENCE [LARGE SCALE GENOMIC DNA]</scope>
    <source>
        <strain evidence="2 3">DSM 106044</strain>
    </source>
</reference>
<protein>
    <recommendedName>
        <fullName evidence="1">6-hydroxymethylpterin diphosphokinase MptE-like domain-containing protein</fullName>
    </recommendedName>
</protein>
<feature type="domain" description="6-hydroxymethylpterin diphosphokinase MptE-like" evidence="1">
    <location>
        <begin position="64"/>
        <end position="211"/>
    </location>
</feature>